<gene>
    <name evidence="2" type="ORF">BD410DRAFT_788862</name>
</gene>
<dbReference type="EMBL" id="ML170176">
    <property type="protein sequence ID" value="TDL22156.1"/>
    <property type="molecule type" value="Genomic_DNA"/>
</dbReference>
<reference evidence="2 3" key="1">
    <citation type="submission" date="2018-06" db="EMBL/GenBank/DDBJ databases">
        <title>A transcriptomic atlas of mushroom development highlights an independent origin of complex multicellularity.</title>
        <authorList>
            <consortium name="DOE Joint Genome Institute"/>
            <person name="Krizsan K."/>
            <person name="Almasi E."/>
            <person name="Merenyi Z."/>
            <person name="Sahu N."/>
            <person name="Viragh M."/>
            <person name="Koszo T."/>
            <person name="Mondo S."/>
            <person name="Kiss B."/>
            <person name="Balint B."/>
            <person name="Kues U."/>
            <person name="Barry K."/>
            <person name="Hegedus J.C."/>
            <person name="Henrissat B."/>
            <person name="Johnson J."/>
            <person name="Lipzen A."/>
            <person name="Ohm R."/>
            <person name="Nagy I."/>
            <person name="Pangilinan J."/>
            <person name="Yan J."/>
            <person name="Xiong Y."/>
            <person name="Grigoriev I.V."/>
            <person name="Hibbett D.S."/>
            <person name="Nagy L.G."/>
        </authorList>
    </citation>
    <scope>NUCLEOTIDE SEQUENCE [LARGE SCALE GENOMIC DNA]</scope>
    <source>
        <strain evidence="2 3">SZMC22713</strain>
    </source>
</reference>
<name>A0A4Y7Q4D4_9AGAM</name>
<proteinExistence type="predicted"/>
<dbReference type="AlphaFoldDB" id="A0A4Y7Q4D4"/>
<evidence type="ECO:0000313" key="3">
    <source>
        <dbReference type="Proteomes" id="UP000294933"/>
    </source>
</evidence>
<accession>A0A4Y7Q4D4</accession>
<feature type="domain" description="Mitochondrial splicing suppressor 51-like C-terminal" evidence="1">
    <location>
        <begin position="2"/>
        <end position="118"/>
    </location>
</feature>
<dbReference type="OrthoDB" id="432970at2759"/>
<dbReference type="Proteomes" id="UP000294933">
    <property type="component" value="Unassembled WGS sequence"/>
</dbReference>
<dbReference type="Pfam" id="PF20179">
    <property type="entry name" value="MSS51_C"/>
    <property type="match status" value="1"/>
</dbReference>
<dbReference type="InterPro" id="IPR046824">
    <property type="entry name" value="Mss51-like_C"/>
</dbReference>
<sequence>MVMFGARAFELTKIAKPPSPASKPYVFECAAPAACGSGSIRIRLDNTAKLWDPVTLFSTSTQTKMPDVLIGLNAGLSQYRPWGKVLSLSRALDLPLAVTEYSRMGLEDDEEMYHNMVAVTEWTQKSVQSLVRRGLGR</sequence>
<evidence type="ECO:0000259" key="1">
    <source>
        <dbReference type="Pfam" id="PF20179"/>
    </source>
</evidence>
<protein>
    <recommendedName>
        <fullName evidence="1">Mitochondrial splicing suppressor 51-like C-terminal domain-containing protein</fullName>
    </recommendedName>
</protein>
<evidence type="ECO:0000313" key="2">
    <source>
        <dbReference type="EMBL" id="TDL22156.1"/>
    </source>
</evidence>
<organism evidence="2 3">
    <name type="scientific">Rickenella mellea</name>
    <dbReference type="NCBI Taxonomy" id="50990"/>
    <lineage>
        <taxon>Eukaryota</taxon>
        <taxon>Fungi</taxon>
        <taxon>Dikarya</taxon>
        <taxon>Basidiomycota</taxon>
        <taxon>Agaricomycotina</taxon>
        <taxon>Agaricomycetes</taxon>
        <taxon>Hymenochaetales</taxon>
        <taxon>Rickenellaceae</taxon>
        <taxon>Rickenella</taxon>
    </lineage>
</organism>
<dbReference type="VEuPathDB" id="FungiDB:BD410DRAFT_788862"/>
<keyword evidence="3" id="KW-1185">Reference proteome</keyword>